<dbReference type="NCBIfam" id="TIGR00250">
    <property type="entry name" value="RNAse_H_YqgF"/>
    <property type="match status" value="1"/>
</dbReference>
<dbReference type="EC" id="3.1.-.-" evidence="5"/>
<organism evidence="8 9">
    <name type="scientific">Nakamurella leprariae</name>
    <dbReference type="NCBI Taxonomy" id="2803911"/>
    <lineage>
        <taxon>Bacteria</taxon>
        <taxon>Bacillati</taxon>
        <taxon>Actinomycetota</taxon>
        <taxon>Actinomycetes</taxon>
        <taxon>Nakamurellales</taxon>
        <taxon>Nakamurellaceae</taxon>
        <taxon>Nakamurella</taxon>
    </lineage>
</organism>
<keyword evidence="9" id="KW-1185">Reference proteome</keyword>
<evidence type="ECO:0000256" key="4">
    <source>
        <dbReference type="ARBA" id="ARBA00022801"/>
    </source>
</evidence>
<dbReference type="SUPFAM" id="SSF53098">
    <property type="entry name" value="Ribonuclease H-like"/>
    <property type="match status" value="1"/>
</dbReference>
<evidence type="ECO:0000313" key="8">
    <source>
        <dbReference type="EMBL" id="MBM9466990.1"/>
    </source>
</evidence>
<dbReference type="InterPro" id="IPR006641">
    <property type="entry name" value="YqgF/RNaseH-like_dom"/>
</dbReference>
<accession>A0A939BYD8</accession>
<dbReference type="GO" id="GO:0005829">
    <property type="term" value="C:cytosol"/>
    <property type="evidence" value="ECO:0007669"/>
    <property type="project" value="TreeGrafter"/>
</dbReference>
<name>A0A939BYD8_9ACTN</name>
<dbReference type="PANTHER" id="PTHR33317">
    <property type="entry name" value="POLYNUCLEOTIDYL TRANSFERASE, RIBONUCLEASE H-LIKE SUPERFAMILY PROTEIN"/>
    <property type="match status" value="1"/>
</dbReference>
<evidence type="ECO:0000256" key="3">
    <source>
        <dbReference type="ARBA" id="ARBA00022722"/>
    </source>
</evidence>
<comment type="function">
    <text evidence="5">Could be a nuclease involved in processing of the 5'-end of pre-16S rRNA.</text>
</comment>
<dbReference type="Proteomes" id="UP000663792">
    <property type="component" value="Unassembled WGS sequence"/>
</dbReference>
<dbReference type="SMART" id="SM00732">
    <property type="entry name" value="YqgFc"/>
    <property type="match status" value="1"/>
</dbReference>
<dbReference type="GO" id="GO:0004518">
    <property type="term" value="F:nuclease activity"/>
    <property type="evidence" value="ECO:0007669"/>
    <property type="project" value="UniProtKB-KW"/>
</dbReference>
<dbReference type="InterPro" id="IPR005227">
    <property type="entry name" value="YqgF"/>
</dbReference>
<evidence type="ECO:0000256" key="1">
    <source>
        <dbReference type="ARBA" id="ARBA00022490"/>
    </source>
</evidence>
<dbReference type="RefSeq" id="WP_205260075.1">
    <property type="nucleotide sequence ID" value="NZ_JAERWK010000008.1"/>
</dbReference>
<feature type="region of interest" description="Disordered" evidence="6">
    <location>
        <begin position="1"/>
        <end position="35"/>
    </location>
</feature>
<comment type="similarity">
    <text evidence="5">Belongs to the YqgF HJR family.</text>
</comment>
<sequence>MDASDGVPPDPPAPTGAPTGAAAPQPVPAAPPAARRGVRLGVDVGSVRVGVARSDPNGTVAVPVTTLPRDRSGGADLDAVVALVDEHEVVEVAVGLPRTLAGANGRAVGAARGWGAALVRRLATRPAPVPVVYVDERFTSVTANRVLAERGLSSKARRPVIDQQAAVQILQQRLDTLAALDRDAGADPGSGFVGEDPR</sequence>
<comment type="caution">
    <text evidence="8">The sequence shown here is derived from an EMBL/GenBank/DDBJ whole genome shotgun (WGS) entry which is preliminary data.</text>
</comment>
<keyword evidence="1 5" id="KW-0963">Cytoplasm</keyword>
<reference evidence="8" key="1">
    <citation type="submission" date="2021-01" db="EMBL/GenBank/DDBJ databases">
        <title>YIM 132084 draft genome.</title>
        <authorList>
            <person name="An D."/>
        </authorList>
    </citation>
    <scope>NUCLEOTIDE SEQUENCE</scope>
    <source>
        <strain evidence="8">YIM 132084</strain>
    </source>
</reference>
<dbReference type="PANTHER" id="PTHR33317:SF4">
    <property type="entry name" value="POLYNUCLEOTIDYL TRANSFERASE, RIBONUCLEASE H-LIKE SUPERFAMILY PROTEIN"/>
    <property type="match status" value="1"/>
</dbReference>
<dbReference type="AlphaFoldDB" id="A0A939BYD8"/>
<protein>
    <recommendedName>
        <fullName evidence="5">Putative pre-16S rRNA nuclease</fullName>
        <ecNumber evidence="5">3.1.-.-</ecNumber>
    </recommendedName>
</protein>
<dbReference type="InterPro" id="IPR012337">
    <property type="entry name" value="RNaseH-like_sf"/>
</dbReference>
<dbReference type="GO" id="GO:0016788">
    <property type="term" value="F:hydrolase activity, acting on ester bonds"/>
    <property type="evidence" value="ECO:0007669"/>
    <property type="project" value="UniProtKB-UniRule"/>
</dbReference>
<gene>
    <name evidence="8" type="primary">ruvX</name>
    <name evidence="8" type="ORF">JL106_06795</name>
</gene>
<dbReference type="GO" id="GO:0000967">
    <property type="term" value="P:rRNA 5'-end processing"/>
    <property type="evidence" value="ECO:0007669"/>
    <property type="project" value="UniProtKB-UniRule"/>
</dbReference>
<keyword evidence="3 5" id="KW-0540">Nuclease</keyword>
<proteinExistence type="inferred from homology"/>
<evidence type="ECO:0000256" key="5">
    <source>
        <dbReference type="HAMAP-Rule" id="MF_00651"/>
    </source>
</evidence>
<evidence type="ECO:0000259" key="7">
    <source>
        <dbReference type="SMART" id="SM00732"/>
    </source>
</evidence>
<dbReference type="Pfam" id="PF03652">
    <property type="entry name" value="RuvX"/>
    <property type="match status" value="1"/>
</dbReference>
<keyword evidence="4 5" id="KW-0378">Hydrolase</keyword>
<keyword evidence="2 5" id="KW-0690">Ribosome biogenesis</keyword>
<dbReference type="HAMAP" id="MF_00651">
    <property type="entry name" value="Nuclease_YqgF"/>
    <property type="match status" value="1"/>
</dbReference>
<evidence type="ECO:0000256" key="2">
    <source>
        <dbReference type="ARBA" id="ARBA00022517"/>
    </source>
</evidence>
<evidence type="ECO:0000313" key="9">
    <source>
        <dbReference type="Proteomes" id="UP000663792"/>
    </source>
</evidence>
<dbReference type="Gene3D" id="3.30.420.140">
    <property type="entry name" value="YqgF/RNase H-like domain"/>
    <property type="match status" value="1"/>
</dbReference>
<dbReference type="InterPro" id="IPR037027">
    <property type="entry name" value="YqgF/RNaseH-like_dom_sf"/>
</dbReference>
<dbReference type="EMBL" id="JAERWK010000008">
    <property type="protein sequence ID" value="MBM9466990.1"/>
    <property type="molecule type" value="Genomic_DNA"/>
</dbReference>
<feature type="domain" description="YqgF/RNase H-like" evidence="7">
    <location>
        <begin position="37"/>
        <end position="143"/>
    </location>
</feature>
<dbReference type="CDD" id="cd16964">
    <property type="entry name" value="YqgF"/>
    <property type="match status" value="1"/>
</dbReference>
<evidence type="ECO:0000256" key="6">
    <source>
        <dbReference type="SAM" id="MobiDB-lite"/>
    </source>
</evidence>
<comment type="subcellular location">
    <subcellularLocation>
        <location evidence="5">Cytoplasm</location>
    </subcellularLocation>
</comment>